<dbReference type="PANTHER" id="PTHR20842:SF0">
    <property type="entry name" value="ALPHA-ASPARTYL DIPEPTIDASE"/>
    <property type="match status" value="1"/>
</dbReference>
<evidence type="ECO:0000256" key="3">
    <source>
        <dbReference type="ARBA" id="ARBA00022801"/>
    </source>
</evidence>
<reference evidence="5 6" key="1">
    <citation type="journal article" date="2016" name="Nat. Commun.">
        <title>Thousands of microbial genomes shed light on interconnected biogeochemical processes in an aquifer system.</title>
        <authorList>
            <person name="Anantharaman K."/>
            <person name="Brown C.T."/>
            <person name="Hug L.A."/>
            <person name="Sharon I."/>
            <person name="Castelle C.J."/>
            <person name="Probst A.J."/>
            <person name="Thomas B.C."/>
            <person name="Singh A."/>
            <person name="Wilkins M.J."/>
            <person name="Karaoz U."/>
            <person name="Brodie E.L."/>
            <person name="Williams K.H."/>
            <person name="Hubbard S.S."/>
            <person name="Banfield J.F."/>
        </authorList>
    </citation>
    <scope>NUCLEOTIDE SEQUENCE [LARGE SCALE GENOMIC DNA]</scope>
</reference>
<dbReference type="InterPro" id="IPR005320">
    <property type="entry name" value="Peptidase_S51"/>
</dbReference>
<proteinExistence type="inferred from homology"/>
<dbReference type="InterPro" id="IPR029062">
    <property type="entry name" value="Class_I_gatase-like"/>
</dbReference>
<dbReference type="Gene3D" id="3.40.50.880">
    <property type="match status" value="1"/>
</dbReference>
<comment type="caution">
    <text evidence="5">The sequence shown here is derived from an EMBL/GenBank/DDBJ whole genome shotgun (WGS) entry which is preliminary data.</text>
</comment>
<dbReference type="SUPFAM" id="SSF52317">
    <property type="entry name" value="Class I glutamine amidotransferase-like"/>
    <property type="match status" value="1"/>
</dbReference>
<dbReference type="GO" id="GO:0006508">
    <property type="term" value="P:proteolysis"/>
    <property type="evidence" value="ECO:0007669"/>
    <property type="project" value="UniProtKB-KW"/>
</dbReference>
<evidence type="ECO:0000256" key="2">
    <source>
        <dbReference type="ARBA" id="ARBA00022670"/>
    </source>
</evidence>
<evidence type="ECO:0000313" key="5">
    <source>
        <dbReference type="EMBL" id="OGM54663.1"/>
    </source>
</evidence>
<accession>A0A1F8ASC5</accession>
<evidence type="ECO:0000256" key="4">
    <source>
        <dbReference type="ARBA" id="ARBA00022825"/>
    </source>
</evidence>
<comment type="similarity">
    <text evidence="1">Belongs to the peptidase S51 family.</text>
</comment>
<name>A0A1F8ASC5_9BACT</name>
<keyword evidence="3" id="KW-0378">Hydrolase</keyword>
<keyword evidence="4" id="KW-0720">Serine protease</keyword>
<dbReference type="EMBL" id="MGGW01000011">
    <property type="protein sequence ID" value="OGM54663.1"/>
    <property type="molecule type" value="Genomic_DNA"/>
</dbReference>
<dbReference type="GO" id="GO:0008236">
    <property type="term" value="F:serine-type peptidase activity"/>
    <property type="evidence" value="ECO:0007669"/>
    <property type="project" value="UniProtKB-KW"/>
</dbReference>
<protein>
    <recommendedName>
        <fullName evidence="7">Peptidase S51</fullName>
    </recommendedName>
</protein>
<evidence type="ECO:0008006" key="7">
    <source>
        <dbReference type="Google" id="ProtNLM"/>
    </source>
</evidence>
<evidence type="ECO:0000313" key="6">
    <source>
        <dbReference type="Proteomes" id="UP000178603"/>
    </source>
</evidence>
<keyword evidence="2" id="KW-0645">Protease</keyword>
<sequence length="213" mass="23524">MKRLFLASEAKHPESMQKLEDFVGGLKSKKIAYIPTAANGENSYGSWKTGSDTWKLVNTLEASVEAVVLEEYKGSSVMEVLKSKDILWFAGGACGYLMYWMRRCEIDKHINDLLESGSVYVGSSGGSMVCSETLDIAEAFLGEAEHGAKVIPGLGLIDFNIYPHYGDELLPEIKKVWKGGDLYLIKNGEAITVVDRRVEVLGEIRVLRNGKLL</sequence>
<dbReference type="Proteomes" id="UP000178603">
    <property type="component" value="Unassembled WGS sequence"/>
</dbReference>
<evidence type="ECO:0000256" key="1">
    <source>
        <dbReference type="ARBA" id="ARBA00006534"/>
    </source>
</evidence>
<dbReference type="PANTHER" id="PTHR20842">
    <property type="entry name" value="PROTEASE S51 ALPHA-ASPARTYL DIPEPTIDASE"/>
    <property type="match status" value="1"/>
</dbReference>
<dbReference type="Pfam" id="PF03575">
    <property type="entry name" value="Peptidase_S51"/>
    <property type="match status" value="1"/>
</dbReference>
<organism evidence="5 6">
    <name type="scientific">Candidatus Woesebacteria bacterium RIFCSPHIGHO2_12_FULL_41_24</name>
    <dbReference type="NCBI Taxonomy" id="1802510"/>
    <lineage>
        <taxon>Bacteria</taxon>
        <taxon>Candidatus Woeseibacteriota</taxon>
    </lineage>
</organism>
<gene>
    <name evidence="5" type="ORF">A3E44_02450</name>
</gene>
<dbReference type="AlphaFoldDB" id="A0A1F8ASC5"/>